<dbReference type="RefSeq" id="WP_323356180.1">
    <property type="nucleotide sequence ID" value="NZ_JAYGHY010000013.1"/>
</dbReference>
<proteinExistence type="predicted"/>
<dbReference type="Gene3D" id="3.30.565.10">
    <property type="entry name" value="Histidine kinase-like ATPase, C-terminal domain"/>
    <property type="match status" value="1"/>
</dbReference>
<dbReference type="Pfam" id="PF13589">
    <property type="entry name" value="HATPase_c_3"/>
    <property type="match status" value="1"/>
</dbReference>
<dbReference type="GO" id="GO:0005524">
    <property type="term" value="F:ATP binding"/>
    <property type="evidence" value="ECO:0007669"/>
    <property type="project" value="UniProtKB-KW"/>
</dbReference>
<evidence type="ECO:0000313" key="1">
    <source>
        <dbReference type="EMBL" id="MEA5442086.1"/>
    </source>
</evidence>
<name>A0ABU5SU82_9CYAN</name>
<keyword evidence="1" id="KW-0547">Nucleotide-binding</keyword>
<sequence>MDFLNTRADDAIRRELKGIRDSYHHYWDILAELLQNSRDSITRRRNNGYAGPSFVNIVFSKEENSIKVLDNGTGLSPALVERILAPGGSDKDAQQNEVGEKGVGLTFALFSSNNFFIQSRTTSTPEFAGIVENAKGWLNAEGTHAATRPEYQAVSVTESIGNNYSFENQAYDTSSYCLMVLKGLAPRSNEINIFDLTLPQLVFLLQTKTACGVTTCLHDESTSPEFTVYLEYNVSSSDPPIKIAFPSLYPLPHEMLAPGSVLTLDAALNVFARRGTDEARHRFFWDKVIWAHKEYNQDGWLVKVYGIMLPGNNAFEAISRNPLQLLGESEVFDQDSALFRSTINIATKGMPTGIDISAPTSGHQYPAYYKRCYFVAESDQLPFDMGRKSINHHYRRRFERAVSRLFADLAILARFQQGDARIKPRPSEDTRAAREAQERREWEEALALPDLRFPAISYLKQPGAQEAAVAAVFHELIGAKILTRYQTITTGYSARYDVRALYALGHGEEPLRLVIEFKYKLEKLIDDLREDSKHLMSIHLLVAWDANELKLAEAGFSLDDNCAVGSGSLEGATHLLVIPIEGIEPIPVMLIRQFIDRHNSNAAAAPC</sequence>
<evidence type="ECO:0000313" key="2">
    <source>
        <dbReference type="Proteomes" id="UP001302329"/>
    </source>
</evidence>
<gene>
    <name evidence="1" type="ORF">VB739_05930</name>
</gene>
<protein>
    <submittedName>
        <fullName evidence="1">ATP-binding protein</fullName>
    </submittedName>
</protein>
<dbReference type="InterPro" id="IPR036890">
    <property type="entry name" value="HATPase_C_sf"/>
</dbReference>
<keyword evidence="1" id="KW-0067">ATP-binding</keyword>
<organism evidence="1 2">
    <name type="scientific">Cyanobium gracile UHCC 0281</name>
    <dbReference type="NCBI Taxonomy" id="3110309"/>
    <lineage>
        <taxon>Bacteria</taxon>
        <taxon>Bacillati</taxon>
        <taxon>Cyanobacteriota</taxon>
        <taxon>Cyanophyceae</taxon>
        <taxon>Synechococcales</taxon>
        <taxon>Prochlorococcaceae</taxon>
        <taxon>Cyanobium</taxon>
    </lineage>
</organism>
<reference evidence="1 2" key="1">
    <citation type="submission" date="2023-12" db="EMBL/GenBank/DDBJ databases">
        <title>Baltic Sea Cyanobacteria.</title>
        <authorList>
            <person name="Delbaje E."/>
            <person name="Fewer D.P."/>
            <person name="Shishido T.K."/>
        </authorList>
    </citation>
    <scope>NUCLEOTIDE SEQUENCE [LARGE SCALE GENOMIC DNA]</scope>
    <source>
        <strain evidence="1 2">UHCC 0281</strain>
    </source>
</reference>
<dbReference type="SUPFAM" id="SSF55874">
    <property type="entry name" value="ATPase domain of HSP90 chaperone/DNA topoisomerase II/histidine kinase"/>
    <property type="match status" value="1"/>
</dbReference>
<accession>A0ABU5SU82</accession>
<comment type="caution">
    <text evidence="1">The sequence shown here is derived from an EMBL/GenBank/DDBJ whole genome shotgun (WGS) entry which is preliminary data.</text>
</comment>
<dbReference type="EMBL" id="JAYGHY010000013">
    <property type="protein sequence ID" value="MEA5442086.1"/>
    <property type="molecule type" value="Genomic_DNA"/>
</dbReference>
<keyword evidence="2" id="KW-1185">Reference proteome</keyword>
<dbReference type="Proteomes" id="UP001302329">
    <property type="component" value="Unassembled WGS sequence"/>
</dbReference>